<dbReference type="KEGG" id="dmt:DESME_11885"/>
<dbReference type="SUPFAM" id="SSF63862">
    <property type="entry name" value="Thiamin pyrophosphokinase, substrate-binding domain"/>
    <property type="match status" value="1"/>
</dbReference>
<dbReference type="Pfam" id="PF04265">
    <property type="entry name" value="TPK_B1_binding"/>
    <property type="match status" value="1"/>
</dbReference>
<dbReference type="Proteomes" id="UP000010847">
    <property type="component" value="Chromosome"/>
</dbReference>
<dbReference type="GO" id="GO:0009229">
    <property type="term" value="P:thiamine diphosphate biosynthetic process"/>
    <property type="evidence" value="ECO:0007669"/>
    <property type="project" value="InterPro"/>
</dbReference>
<dbReference type="SUPFAM" id="SSF63999">
    <property type="entry name" value="Thiamin pyrophosphokinase, catalytic domain"/>
    <property type="match status" value="1"/>
</dbReference>
<dbReference type="GO" id="GO:0016301">
    <property type="term" value="F:kinase activity"/>
    <property type="evidence" value="ECO:0007669"/>
    <property type="project" value="UniProtKB-KW"/>
</dbReference>
<dbReference type="CDD" id="cd07995">
    <property type="entry name" value="TPK"/>
    <property type="match status" value="1"/>
</dbReference>
<protein>
    <recommendedName>
        <fullName evidence="5">Thiamine diphosphokinase</fullName>
        <ecNumber evidence="5">2.7.6.2</ecNumber>
    </recommendedName>
</protein>
<dbReference type="eggNOG" id="COG1564">
    <property type="taxonomic scope" value="Bacteria"/>
</dbReference>
<dbReference type="SMART" id="SM00983">
    <property type="entry name" value="TPK_B1_binding"/>
    <property type="match status" value="1"/>
</dbReference>
<dbReference type="STRING" id="871968.DESME_11885"/>
<dbReference type="PANTHER" id="PTHR41299:SF1">
    <property type="entry name" value="THIAMINE PYROPHOSPHOKINASE"/>
    <property type="match status" value="1"/>
</dbReference>
<dbReference type="InterPro" id="IPR007373">
    <property type="entry name" value="Thiamin_PyroPKinase_B1-bd"/>
</dbReference>
<keyword evidence="3 7" id="KW-0418">Kinase</keyword>
<proteinExistence type="predicted"/>
<organism evidence="7 8">
    <name type="scientific">Desulfitobacterium metallireducens DSM 15288</name>
    <dbReference type="NCBI Taxonomy" id="871968"/>
    <lineage>
        <taxon>Bacteria</taxon>
        <taxon>Bacillati</taxon>
        <taxon>Bacillota</taxon>
        <taxon>Clostridia</taxon>
        <taxon>Eubacteriales</taxon>
        <taxon>Desulfitobacteriaceae</taxon>
        <taxon>Desulfitobacterium</taxon>
    </lineage>
</organism>
<evidence type="ECO:0000313" key="7">
    <source>
        <dbReference type="EMBL" id="AHF07631.1"/>
    </source>
</evidence>
<evidence type="ECO:0000256" key="5">
    <source>
        <dbReference type="NCBIfam" id="TIGR01378"/>
    </source>
</evidence>
<dbReference type="AlphaFoldDB" id="W0EEY1"/>
<evidence type="ECO:0000256" key="2">
    <source>
        <dbReference type="ARBA" id="ARBA00022741"/>
    </source>
</evidence>
<evidence type="ECO:0000256" key="3">
    <source>
        <dbReference type="ARBA" id="ARBA00022777"/>
    </source>
</evidence>
<evidence type="ECO:0000256" key="1">
    <source>
        <dbReference type="ARBA" id="ARBA00022679"/>
    </source>
</evidence>
<feature type="domain" description="Thiamin pyrophosphokinase thiamin-binding" evidence="6">
    <location>
        <begin position="140"/>
        <end position="204"/>
    </location>
</feature>
<keyword evidence="8" id="KW-1185">Reference proteome</keyword>
<dbReference type="Gene3D" id="3.40.50.10240">
    <property type="entry name" value="Thiamin pyrophosphokinase, catalytic domain"/>
    <property type="match status" value="1"/>
</dbReference>
<dbReference type="GO" id="GO:0006772">
    <property type="term" value="P:thiamine metabolic process"/>
    <property type="evidence" value="ECO:0007669"/>
    <property type="project" value="UniProtKB-UniRule"/>
</dbReference>
<dbReference type="InterPro" id="IPR036759">
    <property type="entry name" value="TPK_catalytic_sf"/>
</dbReference>
<dbReference type="EMBL" id="CP007032">
    <property type="protein sequence ID" value="AHF07631.1"/>
    <property type="molecule type" value="Genomic_DNA"/>
</dbReference>
<dbReference type="InterPro" id="IPR006282">
    <property type="entry name" value="Thi_PPkinase"/>
</dbReference>
<keyword evidence="4" id="KW-0067">ATP-binding</keyword>
<keyword evidence="1" id="KW-0808">Transferase</keyword>
<dbReference type="OrthoDB" id="9804377at2"/>
<sequence length="209" mass="23191">MRVAVVANGEWDVDWGSRELAQYDMLICADGGGNYALQSGRVPKVLIGDLDSITPGNLELCRQKKVHIEQFPREKDETDLELALEYAVSQLNPQTLWLYGATGGRVDHLLGNLALLLNFHKRGYCIHIKDPLHEIYLLQGREELKGRAGQELSLIPVSEKARVTTEGLYYPLQGDVILQDSPRGISNVFLGEEAVVEVEEGIVLLVVLA</sequence>
<name>W0EEY1_9FIRM</name>
<accession>W0EEY1</accession>
<evidence type="ECO:0000256" key="4">
    <source>
        <dbReference type="ARBA" id="ARBA00022840"/>
    </source>
</evidence>
<dbReference type="RefSeq" id="WP_006716555.1">
    <property type="nucleotide sequence ID" value="NZ_CP007032.1"/>
</dbReference>
<dbReference type="GO" id="GO:0030975">
    <property type="term" value="F:thiamine binding"/>
    <property type="evidence" value="ECO:0007669"/>
    <property type="project" value="InterPro"/>
</dbReference>
<gene>
    <name evidence="7" type="ORF">DESME_11885</name>
</gene>
<dbReference type="InterPro" id="IPR036371">
    <property type="entry name" value="TPK_B1-bd_sf"/>
</dbReference>
<dbReference type="GO" id="GO:0005524">
    <property type="term" value="F:ATP binding"/>
    <property type="evidence" value="ECO:0007669"/>
    <property type="project" value="UniProtKB-KW"/>
</dbReference>
<dbReference type="EC" id="2.7.6.2" evidence="5"/>
<keyword evidence="2" id="KW-0547">Nucleotide-binding</keyword>
<dbReference type="NCBIfam" id="TIGR01378">
    <property type="entry name" value="thi_PPkinase"/>
    <property type="match status" value="1"/>
</dbReference>
<dbReference type="InterPro" id="IPR007371">
    <property type="entry name" value="TPK_catalytic"/>
</dbReference>
<dbReference type="PANTHER" id="PTHR41299">
    <property type="entry name" value="THIAMINE PYROPHOSPHOKINASE"/>
    <property type="match status" value="1"/>
</dbReference>
<dbReference type="GO" id="GO:0004788">
    <property type="term" value="F:thiamine diphosphokinase activity"/>
    <property type="evidence" value="ECO:0007669"/>
    <property type="project" value="UniProtKB-UniRule"/>
</dbReference>
<evidence type="ECO:0000259" key="6">
    <source>
        <dbReference type="SMART" id="SM00983"/>
    </source>
</evidence>
<evidence type="ECO:0000313" key="8">
    <source>
        <dbReference type="Proteomes" id="UP000010847"/>
    </source>
</evidence>
<dbReference type="HOGENOM" id="CLU_044237_1_1_9"/>
<reference evidence="7 8" key="1">
    <citation type="submission" date="2013-12" db="EMBL/GenBank/DDBJ databases">
        <authorList>
            <consortium name="DOE Joint Genome Institute"/>
            <person name="Smidt H."/>
            <person name="Huntemann M."/>
            <person name="Han J."/>
            <person name="Chen A."/>
            <person name="Kyrpides N."/>
            <person name="Mavromatis K."/>
            <person name="Markowitz V."/>
            <person name="Palaniappan K."/>
            <person name="Ivanova N."/>
            <person name="Schaumberg A."/>
            <person name="Pati A."/>
            <person name="Liolios K."/>
            <person name="Nordberg H.P."/>
            <person name="Cantor M.N."/>
            <person name="Hua S.X."/>
            <person name="Woyke T."/>
        </authorList>
    </citation>
    <scope>NUCLEOTIDE SEQUENCE [LARGE SCALE GENOMIC DNA]</scope>
    <source>
        <strain evidence="8">DSM 15288</strain>
    </source>
</reference>
<dbReference type="Pfam" id="PF04263">
    <property type="entry name" value="TPK_catalytic"/>
    <property type="match status" value="1"/>
</dbReference>
<dbReference type="InterPro" id="IPR053149">
    <property type="entry name" value="TPK"/>
</dbReference>